<evidence type="ECO:0000256" key="3">
    <source>
        <dbReference type="ARBA" id="ARBA00023125"/>
    </source>
</evidence>
<keyword evidence="3" id="KW-0238">DNA-binding</keyword>
<reference evidence="8 9" key="1">
    <citation type="submission" date="2020-08" db="EMBL/GenBank/DDBJ databases">
        <title>Genome Sequencing of Nocardia wallacei strain FMUON74 and assembly.</title>
        <authorList>
            <person name="Toyokawa M."/>
            <person name="Uesaka K."/>
        </authorList>
    </citation>
    <scope>NUCLEOTIDE SEQUENCE [LARGE SCALE GENOMIC DNA]</scope>
    <source>
        <strain evidence="8 9">FMUON74</strain>
    </source>
</reference>
<dbReference type="GO" id="GO:0043565">
    <property type="term" value="F:sequence-specific DNA binding"/>
    <property type="evidence" value="ECO:0007669"/>
    <property type="project" value="InterPro"/>
</dbReference>
<keyword evidence="2" id="KW-0805">Transcription regulation</keyword>
<dbReference type="AlphaFoldDB" id="A0A7G1KPX8"/>
<dbReference type="EMBL" id="AP023396">
    <property type="protein sequence ID" value="BCK57308.1"/>
    <property type="molecule type" value="Genomic_DNA"/>
</dbReference>
<dbReference type="Proteomes" id="UP000516173">
    <property type="component" value="Chromosome"/>
</dbReference>
<accession>A0A7G1KPX8</accession>
<dbReference type="GO" id="GO:0003700">
    <property type="term" value="F:DNA-binding transcription factor activity"/>
    <property type="evidence" value="ECO:0007669"/>
    <property type="project" value="InterPro"/>
</dbReference>
<evidence type="ECO:0000256" key="1">
    <source>
        <dbReference type="ARBA" id="ARBA00022491"/>
    </source>
</evidence>
<dbReference type="PROSITE" id="PS01124">
    <property type="entry name" value="HTH_ARAC_FAMILY_2"/>
    <property type="match status" value="1"/>
</dbReference>
<evidence type="ECO:0000259" key="7">
    <source>
        <dbReference type="PROSITE" id="PS01124"/>
    </source>
</evidence>
<evidence type="ECO:0000313" key="9">
    <source>
        <dbReference type="Proteomes" id="UP000516173"/>
    </source>
</evidence>
<organism evidence="8 9">
    <name type="scientific">Nocardia wallacei</name>
    <dbReference type="NCBI Taxonomy" id="480035"/>
    <lineage>
        <taxon>Bacteria</taxon>
        <taxon>Bacillati</taxon>
        <taxon>Actinomycetota</taxon>
        <taxon>Actinomycetes</taxon>
        <taxon>Mycobacteriales</taxon>
        <taxon>Nocardiaceae</taxon>
        <taxon>Nocardia</taxon>
    </lineage>
</organism>
<dbReference type="CDD" id="cd06124">
    <property type="entry name" value="cupin_NimR-like_N"/>
    <property type="match status" value="1"/>
</dbReference>
<evidence type="ECO:0000256" key="4">
    <source>
        <dbReference type="ARBA" id="ARBA00023163"/>
    </source>
</evidence>
<dbReference type="SUPFAM" id="SSF46689">
    <property type="entry name" value="Homeodomain-like"/>
    <property type="match status" value="1"/>
</dbReference>
<evidence type="ECO:0000256" key="6">
    <source>
        <dbReference type="ARBA" id="ARBA00079449"/>
    </source>
</evidence>
<keyword evidence="4" id="KW-0804">Transcription</keyword>
<sequence length="242" mass="26533">MDTHTRGHLVYAASGVLTVHTEAGTSIVPANRVAWTPAGVAHHHRAHGPTDMRIVFLPHSHARLLPPRPTVFTATALAREILLALTVPPGGSDCEPKDCGRTRNRGKAARSRLRRVLVDELFEARERALELPEPRDDRLRAVAELLYENPANNSSLTELGRAVGASARTLSRLFHDELGTTFYAWRTQLRIYHALVLLAEGHDTTHVAHACGWANPSSFIAAFTTVLGTTPGRYRTGHRATS</sequence>
<evidence type="ECO:0000313" key="8">
    <source>
        <dbReference type="EMBL" id="BCK57308.1"/>
    </source>
</evidence>
<keyword evidence="1" id="KW-0678">Repressor</keyword>
<dbReference type="InterPro" id="IPR014710">
    <property type="entry name" value="RmlC-like_jellyroll"/>
</dbReference>
<dbReference type="FunFam" id="1.10.10.60:FF:000132">
    <property type="entry name" value="AraC family transcriptional regulator"/>
    <property type="match status" value="1"/>
</dbReference>
<evidence type="ECO:0000256" key="2">
    <source>
        <dbReference type="ARBA" id="ARBA00023015"/>
    </source>
</evidence>
<dbReference type="Gene3D" id="1.10.10.60">
    <property type="entry name" value="Homeodomain-like"/>
    <property type="match status" value="1"/>
</dbReference>
<dbReference type="KEGG" id="nwl:NWFMUON74_50800"/>
<dbReference type="InterPro" id="IPR011051">
    <property type="entry name" value="RmlC_Cupin_sf"/>
</dbReference>
<gene>
    <name evidence="8" type="ORF">NWFMUON74_50800</name>
</gene>
<dbReference type="Gene3D" id="2.60.120.10">
    <property type="entry name" value="Jelly Rolls"/>
    <property type="match status" value="1"/>
</dbReference>
<feature type="domain" description="HTH araC/xylS-type" evidence="7">
    <location>
        <begin position="140"/>
        <end position="237"/>
    </location>
</feature>
<dbReference type="PANTHER" id="PTHR11019">
    <property type="entry name" value="HTH-TYPE TRANSCRIPTIONAL REGULATOR NIMR"/>
    <property type="match status" value="1"/>
</dbReference>
<dbReference type="PANTHER" id="PTHR11019:SF199">
    <property type="entry name" value="HTH-TYPE TRANSCRIPTIONAL REGULATOR NIMR"/>
    <property type="match status" value="1"/>
</dbReference>
<keyword evidence="9" id="KW-1185">Reference proteome</keyword>
<protein>
    <recommendedName>
        <fullName evidence="5">HTH-type transcriptional regulator RipA</fullName>
    </recommendedName>
    <alternativeName>
        <fullName evidence="6">Repressor of iron proteins A</fullName>
    </alternativeName>
</protein>
<dbReference type="Pfam" id="PF12833">
    <property type="entry name" value="HTH_18"/>
    <property type="match status" value="1"/>
</dbReference>
<name>A0A7G1KPX8_9NOCA</name>
<evidence type="ECO:0000256" key="5">
    <source>
        <dbReference type="ARBA" id="ARBA00074140"/>
    </source>
</evidence>
<dbReference type="InterPro" id="IPR009057">
    <property type="entry name" value="Homeodomain-like_sf"/>
</dbReference>
<dbReference type="InterPro" id="IPR018060">
    <property type="entry name" value="HTH_AraC"/>
</dbReference>
<dbReference type="SUPFAM" id="SSF51182">
    <property type="entry name" value="RmlC-like cupins"/>
    <property type="match status" value="1"/>
</dbReference>
<dbReference type="SMART" id="SM00342">
    <property type="entry name" value="HTH_ARAC"/>
    <property type="match status" value="1"/>
</dbReference>
<proteinExistence type="predicted"/>